<gene>
    <name evidence="1" type="ORF">HRQ87_10650</name>
</gene>
<evidence type="ECO:0000313" key="2">
    <source>
        <dbReference type="Proteomes" id="UP000777935"/>
    </source>
</evidence>
<evidence type="ECO:0000313" key="1">
    <source>
        <dbReference type="EMBL" id="NSX55262.1"/>
    </source>
</evidence>
<evidence type="ECO:0008006" key="3">
    <source>
        <dbReference type="Google" id="ProtNLM"/>
    </source>
</evidence>
<accession>A0ABX2IQW0</accession>
<sequence>MVRKPEIEGPLRIEIDSILQRSGKAYQENNLELSLKLGIEAWNIIPDPKSHWDYYPQSLSTSFVEDFSRLGKVSETKKWINTVYEMYGDPDRQDHYTLMIEGSALYKLGLKEEAYDVFGRIYELYDRDGFKGEHLEYLEFYLKERAKRRG</sequence>
<reference evidence="1 2" key="1">
    <citation type="submission" date="2020-06" db="EMBL/GenBank/DDBJ databases">
        <title>Sulfitobacter algicola sp. nov., isolated from green algae.</title>
        <authorList>
            <person name="Wang C."/>
        </authorList>
    </citation>
    <scope>NUCLEOTIDE SEQUENCE [LARGE SCALE GENOMIC DNA]</scope>
    <source>
        <strain evidence="1 2">1151</strain>
    </source>
</reference>
<protein>
    <recommendedName>
        <fullName evidence="3">Tetratricopeptide repeat protein</fullName>
    </recommendedName>
</protein>
<dbReference type="EMBL" id="JABUFE010000005">
    <property type="protein sequence ID" value="NSX55262.1"/>
    <property type="molecule type" value="Genomic_DNA"/>
</dbReference>
<comment type="caution">
    <text evidence="1">The sequence shown here is derived from an EMBL/GenBank/DDBJ whole genome shotgun (WGS) entry which is preliminary data.</text>
</comment>
<dbReference type="Proteomes" id="UP000777935">
    <property type="component" value="Unassembled WGS sequence"/>
</dbReference>
<keyword evidence="2" id="KW-1185">Reference proteome</keyword>
<dbReference type="RefSeq" id="WP_174138113.1">
    <property type="nucleotide sequence ID" value="NZ_JABUFE010000005.1"/>
</dbReference>
<name>A0ABX2IQW0_9RHOB</name>
<proteinExistence type="predicted"/>
<organism evidence="1 2">
    <name type="scientific">Parasulfitobacter algicola</name>
    <dbReference type="NCBI Taxonomy" id="2614809"/>
    <lineage>
        <taxon>Bacteria</taxon>
        <taxon>Pseudomonadati</taxon>
        <taxon>Pseudomonadota</taxon>
        <taxon>Alphaproteobacteria</taxon>
        <taxon>Rhodobacterales</taxon>
        <taxon>Roseobacteraceae</taxon>
        <taxon>Parasulfitobacter</taxon>
    </lineage>
</organism>